<dbReference type="GO" id="GO:0005829">
    <property type="term" value="C:cytosol"/>
    <property type="evidence" value="ECO:0007669"/>
    <property type="project" value="TreeGrafter"/>
</dbReference>
<dbReference type="GO" id="GO:0003677">
    <property type="term" value="F:DNA binding"/>
    <property type="evidence" value="ECO:0007669"/>
    <property type="project" value="InterPro"/>
</dbReference>
<dbReference type="AlphaFoldDB" id="A0A0M7APR9"/>
<dbReference type="EMBL" id="CXWC01000013">
    <property type="protein sequence ID" value="CTQ76986.1"/>
    <property type="molecule type" value="Genomic_DNA"/>
</dbReference>
<feature type="domain" description="Exonuclease" evidence="6">
    <location>
        <begin position="277"/>
        <end position="446"/>
    </location>
</feature>
<feature type="transmembrane region" description="Helical" evidence="5">
    <location>
        <begin position="45"/>
        <end position="68"/>
    </location>
</feature>
<dbReference type="EC" id="2.7.7.7" evidence="1"/>
<protein>
    <recommendedName>
        <fullName evidence="1">DNA-directed DNA polymerase</fullName>
        <ecNumber evidence="1">2.7.7.7</ecNumber>
    </recommendedName>
</protein>
<keyword evidence="7" id="KW-0548">Nucleotidyltransferase</keyword>
<dbReference type="SUPFAM" id="SSF53098">
    <property type="entry name" value="Ribonuclease H-like"/>
    <property type="match status" value="1"/>
</dbReference>
<dbReference type="Pfam" id="PF00929">
    <property type="entry name" value="RNase_T"/>
    <property type="match status" value="1"/>
</dbReference>
<keyword evidence="8" id="KW-1185">Reference proteome</keyword>
<sequence length="470" mass="51472">MLTSLSLRVRTFLLFSGSAAVCSILVGLSHYFAFNRLDEGGVTSAFLISGFLSVFAILAVTTTIWLLFDENVAKPIDRLAAGIRTRAHAGVDALVDLHGSRFLGDLGPAVQAVTGKLSRVSAETDDEVAIQTARLMAEKAHLAMLLTEIPVAIILVSPNHRIMLYDGQAADVLGQVHVPRLSASVFDYFNETELSAAQEKLSEGRTEAVAQVKCSQGNLRFELRLKKLRQVPGYMILVDGTKARISPDAERPLIYDFDLTEHKTEHAIEDRPLQELNFVVFDTETTGLMPNKDEIVQIGAVRVVKGRIVPGEKVDQLVNPGRSIPPASTKVHRITDAMVADAPDAGTAVTKFYGFARDCVMVAHNAPFDMAFLKRHGRICGLNWDHPMLDTVLLSAVLFGDTEEHSLDAVCRRLDITIAPDLRHTALGDAQATAEALCKMLPILSSRGYRTFGDVIQQTRKHGRLLKDLN</sequence>
<dbReference type="PANTHER" id="PTHR30231">
    <property type="entry name" value="DNA POLYMERASE III SUBUNIT EPSILON"/>
    <property type="match status" value="1"/>
</dbReference>
<dbReference type="Proteomes" id="UP000049983">
    <property type="component" value="Unassembled WGS sequence"/>
</dbReference>
<dbReference type="InterPro" id="IPR036397">
    <property type="entry name" value="RNaseH_sf"/>
</dbReference>
<dbReference type="InterPro" id="IPR013520">
    <property type="entry name" value="Ribonucl_H"/>
</dbReference>
<evidence type="ECO:0000256" key="5">
    <source>
        <dbReference type="SAM" id="Phobius"/>
    </source>
</evidence>
<comment type="function">
    <text evidence="2">DNA polymerase III is a complex, multichain enzyme responsible for most of the replicative synthesis in bacteria. The epsilon subunit contain the editing function and is a proofreading 3'-5' exonuclease.</text>
</comment>
<evidence type="ECO:0000256" key="3">
    <source>
        <dbReference type="ARBA" id="ARBA00026073"/>
    </source>
</evidence>
<accession>A0A0M7APR9</accession>
<dbReference type="InterPro" id="IPR006054">
    <property type="entry name" value="DnaQ"/>
</dbReference>
<reference evidence="8" key="1">
    <citation type="submission" date="2015-07" db="EMBL/GenBank/DDBJ databases">
        <authorList>
            <person name="Rodrigo-Torres Lidia"/>
            <person name="Arahal R.David."/>
        </authorList>
    </citation>
    <scope>NUCLEOTIDE SEQUENCE [LARGE SCALE GENOMIC DNA]</scope>
    <source>
        <strain evidence="8">CECT 5096</strain>
    </source>
</reference>
<dbReference type="Gene3D" id="3.30.420.10">
    <property type="entry name" value="Ribonuclease H-like superfamily/Ribonuclease H"/>
    <property type="match status" value="1"/>
</dbReference>
<evidence type="ECO:0000313" key="8">
    <source>
        <dbReference type="Proteomes" id="UP000049983"/>
    </source>
</evidence>
<proteinExistence type="predicted"/>
<comment type="subunit">
    <text evidence="3">DNA polymerase III contains a core (composed of alpha, epsilon and theta chains) that associates with a tau subunit. This core dimerizes to form the POLIII' complex. PolIII' associates with the gamma complex (composed of gamma, delta, delta', psi and chi chains) and with the beta chain to form the complete DNA polymerase III complex.</text>
</comment>
<dbReference type="PANTHER" id="PTHR30231:SF41">
    <property type="entry name" value="DNA POLYMERASE III SUBUNIT EPSILON"/>
    <property type="match status" value="1"/>
</dbReference>
<dbReference type="STRING" id="311410.LA5095_03679"/>
<evidence type="ECO:0000313" key="7">
    <source>
        <dbReference type="EMBL" id="CTQ76986.1"/>
    </source>
</evidence>
<dbReference type="RefSeq" id="WP_055118034.1">
    <property type="nucleotide sequence ID" value="NZ_CXWA01000004.1"/>
</dbReference>
<organism evidence="7 8">
    <name type="scientific">Roseibium album</name>
    <dbReference type="NCBI Taxonomy" id="311410"/>
    <lineage>
        <taxon>Bacteria</taxon>
        <taxon>Pseudomonadati</taxon>
        <taxon>Pseudomonadota</taxon>
        <taxon>Alphaproteobacteria</taxon>
        <taxon>Hyphomicrobiales</taxon>
        <taxon>Stappiaceae</taxon>
        <taxon>Roseibium</taxon>
    </lineage>
</organism>
<dbReference type="SMART" id="SM00479">
    <property type="entry name" value="EXOIII"/>
    <property type="match status" value="1"/>
</dbReference>
<name>A0A0M7APR9_9HYPH</name>
<gene>
    <name evidence="7" type="primary">polC</name>
    <name evidence="7" type="ORF">LA5096_04961</name>
</gene>
<evidence type="ECO:0000256" key="1">
    <source>
        <dbReference type="ARBA" id="ARBA00012417"/>
    </source>
</evidence>
<keyword evidence="7" id="KW-0808">Transferase</keyword>
<dbReference type="OrthoDB" id="9804290at2"/>
<dbReference type="NCBIfam" id="TIGR00573">
    <property type="entry name" value="dnaq"/>
    <property type="match status" value="1"/>
</dbReference>
<evidence type="ECO:0000256" key="2">
    <source>
        <dbReference type="ARBA" id="ARBA00025483"/>
    </source>
</evidence>
<dbReference type="GO" id="GO:0045004">
    <property type="term" value="P:DNA replication proofreading"/>
    <property type="evidence" value="ECO:0007669"/>
    <property type="project" value="TreeGrafter"/>
</dbReference>
<dbReference type="GO" id="GO:0008408">
    <property type="term" value="F:3'-5' exonuclease activity"/>
    <property type="evidence" value="ECO:0007669"/>
    <property type="project" value="TreeGrafter"/>
</dbReference>
<dbReference type="FunFam" id="3.30.420.10:FF:000045">
    <property type="entry name" value="3'-5' exonuclease DinG"/>
    <property type="match status" value="1"/>
</dbReference>
<dbReference type="InterPro" id="IPR012337">
    <property type="entry name" value="RNaseH-like_sf"/>
</dbReference>
<keyword evidence="5" id="KW-1133">Transmembrane helix</keyword>
<dbReference type="GO" id="GO:0003887">
    <property type="term" value="F:DNA-directed DNA polymerase activity"/>
    <property type="evidence" value="ECO:0007669"/>
    <property type="project" value="UniProtKB-EC"/>
</dbReference>
<keyword evidence="5" id="KW-0812">Transmembrane</keyword>
<comment type="catalytic activity">
    <reaction evidence="4">
        <text>DNA(n) + a 2'-deoxyribonucleoside 5'-triphosphate = DNA(n+1) + diphosphate</text>
        <dbReference type="Rhea" id="RHEA:22508"/>
        <dbReference type="Rhea" id="RHEA-COMP:17339"/>
        <dbReference type="Rhea" id="RHEA-COMP:17340"/>
        <dbReference type="ChEBI" id="CHEBI:33019"/>
        <dbReference type="ChEBI" id="CHEBI:61560"/>
        <dbReference type="ChEBI" id="CHEBI:173112"/>
        <dbReference type="EC" id="2.7.7.7"/>
    </reaction>
</comment>
<dbReference type="CDD" id="cd06127">
    <property type="entry name" value="DEDDh"/>
    <property type="match status" value="1"/>
</dbReference>
<evidence type="ECO:0000256" key="4">
    <source>
        <dbReference type="ARBA" id="ARBA00049244"/>
    </source>
</evidence>
<keyword evidence="5" id="KW-0472">Membrane</keyword>
<evidence type="ECO:0000259" key="6">
    <source>
        <dbReference type="SMART" id="SM00479"/>
    </source>
</evidence>
<feature type="transmembrane region" description="Helical" evidence="5">
    <location>
        <begin position="12"/>
        <end position="33"/>
    </location>
</feature>